<keyword evidence="7" id="KW-1015">Disulfide bond</keyword>
<evidence type="ECO:0000256" key="5">
    <source>
        <dbReference type="ARBA" id="ARBA00022989"/>
    </source>
</evidence>
<keyword evidence="2" id="KW-0812">Transmembrane</keyword>
<evidence type="ECO:0000256" key="6">
    <source>
        <dbReference type="ARBA" id="ARBA00023136"/>
    </source>
</evidence>
<evidence type="ECO:0000256" key="7">
    <source>
        <dbReference type="ARBA" id="ARBA00023157"/>
    </source>
</evidence>
<evidence type="ECO:0000313" key="11">
    <source>
        <dbReference type="EMBL" id="KAG9330025.1"/>
    </source>
</evidence>
<evidence type="ECO:0000256" key="8">
    <source>
        <dbReference type="ARBA" id="ARBA00038361"/>
    </source>
</evidence>
<dbReference type="SUPFAM" id="SSF48726">
    <property type="entry name" value="Immunoglobulin"/>
    <property type="match status" value="2"/>
</dbReference>
<evidence type="ECO:0000313" key="12">
    <source>
        <dbReference type="Proteomes" id="UP000824540"/>
    </source>
</evidence>
<sequence length="433" mass="47735">MEGAERFILIGCLLQGALSREDEFVIWMPQRIEALSGSCVLIPCRFEIPTEYDKQLVPEAKGLWMKGGTHEEQTVFKSRLTENQSNIIQGKIIGNLDKKNCTTILENFTSKYNDKYFFRIESNDKLRANFRKHGVKIFVKDSPPKPKLTPVKVEVTEGSSVSLSCSAAAPCPTLPPTLTWTPRLSDSEDQLQENQDQTKSVSSVLTFTASHLHHGQRITCTALYKLQQGDTQKTFMPQISGSGSCSRTAAEISCSCESRGNPSPSMEWRVSGLRVTNSTDRVIREEQLGNTGLRSSLTMRHSQGDTPTLLCLSTNAAGNSSLQLHVPPAKSFLGLYVALGILRPPSPQTGEEIYANQVMVTRRQRQGEEHGEAETQTQIQMETQSQAADDSLHYASVTFSARTNKQESSGAVKDPPQEAGEGENVLYSTVVNS</sequence>
<dbReference type="InterPro" id="IPR007110">
    <property type="entry name" value="Ig-like_dom"/>
</dbReference>
<comment type="similarity">
    <text evidence="8">Belongs to the immunoglobulin superfamily. SIGLEC (sialic acid binding Ig-like lectin) family.</text>
</comment>
<evidence type="ECO:0000259" key="10">
    <source>
        <dbReference type="PROSITE" id="PS50835"/>
    </source>
</evidence>
<evidence type="ECO:0000256" key="3">
    <source>
        <dbReference type="ARBA" id="ARBA00022734"/>
    </source>
</evidence>
<keyword evidence="6" id="KW-0472">Membrane</keyword>
<comment type="subcellular location">
    <subcellularLocation>
        <location evidence="1">Membrane</location>
        <topology evidence="1">Single-pass membrane protein</topology>
    </subcellularLocation>
</comment>
<dbReference type="EMBL" id="JAFBMS010000785">
    <property type="protein sequence ID" value="KAG9330025.1"/>
    <property type="molecule type" value="Genomic_DNA"/>
</dbReference>
<feature type="compositionally biased region" description="Polar residues" evidence="9">
    <location>
        <begin position="397"/>
        <end position="409"/>
    </location>
</feature>
<evidence type="ECO:0000256" key="2">
    <source>
        <dbReference type="ARBA" id="ARBA00022692"/>
    </source>
</evidence>
<dbReference type="InterPro" id="IPR051036">
    <property type="entry name" value="SIGLEC"/>
</dbReference>
<dbReference type="Proteomes" id="UP000824540">
    <property type="component" value="Unassembled WGS sequence"/>
</dbReference>
<feature type="domain" description="Ig-like" evidence="10">
    <location>
        <begin position="237"/>
        <end position="327"/>
    </location>
</feature>
<dbReference type="InterPro" id="IPR013783">
    <property type="entry name" value="Ig-like_fold"/>
</dbReference>
<dbReference type="GO" id="GO:0030246">
    <property type="term" value="F:carbohydrate binding"/>
    <property type="evidence" value="ECO:0007669"/>
    <property type="project" value="UniProtKB-KW"/>
</dbReference>
<dbReference type="Pfam" id="PF08205">
    <property type="entry name" value="C2-set_2"/>
    <property type="match status" value="1"/>
</dbReference>
<dbReference type="AlphaFoldDB" id="A0A8T2MPP8"/>
<dbReference type="OrthoDB" id="10039395at2759"/>
<name>A0A8T2MPP8_9TELE</name>
<evidence type="ECO:0000256" key="4">
    <source>
        <dbReference type="ARBA" id="ARBA00022889"/>
    </source>
</evidence>
<dbReference type="PANTHER" id="PTHR12035">
    <property type="entry name" value="SIALIC ACID BINDING IMMUNOGLOBULIN-LIKE LECTIN"/>
    <property type="match status" value="1"/>
</dbReference>
<dbReference type="PROSITE" id="PS50835">
    <property type="entry name" value="IG_LIKE"/>
    <property type="match status" value="2"/>
</dbReference>
<feature type="compositionally biased region" description="Polar residues" evidence="9">
    <location>
        <begin position="374"/>
        <end position="388"/>
    </location>
</feature>
<keyword evidence="12" id="KW-1185">Reference proteome</keyword>
<dbReference type="GO" id="GO:0007155">
    <property type="term" value="P:cell adhesion"/>
    <property type="evidence" value="ECO:0007669"/>
    <property type="project" value="UniProtKB-KW"/>
</dbReference>
<dbReference type="Gene3D" id="2.60.40.10">
    <property type="entry name" value="Immunoglobulins"/>
    <property type="match status" value="3"/>
</dbReference>
<evidence type="ECO:0000256" key="9">
    <source>
        <dbReference type="SAM" id="MobiDB-lite"/>
    </source>
</evidence>
<accession>A0A8T2MPP8</accession>
<dbReference type="InterPro" id="IPR003599">
    <property type="entry name" value="Ig_sub"/>
</dbReference>
<organism evidence="11 12">
    <name type="scientific">Albula glossodonta</name>
    <name type="common">roundjaw bonefish</name>
    <dbReference type="NCBI Taxonomy" id="121402"/>
    <lineage>
        <taxon>Eukaryota</taxon>
        <taxon>Metazoa</taxon>
        <taxon>Chordata</taxon>
        <taxon>Craniata</taxon>
        <taxon>Vertebrata</taxon>
        <taxon>Euteleostomi</taxon>
        <taxon>Actinopterygii</taxon>
        <taxon>Neopterygii</taxon>
        <taxon>Teleostei</taxon>
        <taxon>Albuliformes</taxon>
        <taxon>Albulidae</taxon>
        <taxon>Albula</taxon>
    </lineage>
</organism>
<dbReference type="GO" id="GO:0033691">
    <property type="term" value="F:sialic acid binding"/>
    <property type="evidence" value="ECO:0007669"/>
    <property type="project" value="TreeGrafter"/>
</dbReference>
<dbReference type="SMART" id="SM00409">
    <property type="entry name" value="IG"/>
    <property type="match status" value="2"/>
</dbReference>
<keyword evidence="4" id="KW-0130">Cell adhesion</keyword>
<dbReference type="PANTHER" id="PTHR12035:SF125">
    <property type="entry name" value="SIALIC ACID-BINDING IG-LIKE LECTIN 5"/>
    <property type="match status" value="1"/>
</dbReference>
<gene>
    <name evidence="11" type="ORF">JZ751_027575</name>
</gene>
<feature type="region of interest" description="Disordered" evidence="9">
    <location>
        <begin position="178"/>
        <end position="197"/>
    </location>
</feature>
<reference evidence="11" key="1">
    <citation type="thesis" date="2021" institute="BYU ScholarsArchive" country="Provo, UT, USA">
        <title>Applications of and Algorithms for Genome Assembly and Genomic Analyses with an Emphasis on Marine Teleosts.</title>
        <authorList>
            <person name="Pickett B.D."/>
        </authorList>
    </citation>
    <scope>NUCLEOTIDE SEQUENCE</scope>
    <source>
        <strain evidence="11">HI-2016</strain>
    </source>
</reference>
<comment type="caution">
    <text evidence="11">The sequence shown here is derived from an EMBL/GenBank/DDBJ whole genome shotgun (WGS) entry which is preliminary data.</text>
</comment>
<feature type="domain" description="Ig-like" evidence="10">
    <location>
        <begin position="146"/>
        <end position="236"/>
    </location>
</feature>
<evidence type="ECO:0000256" key="1">
    <source>
        <dbReference type="ARBA" id="ARBA00004167"/>
    </source>
</evidence>
<dbReference type="GO" id="GO:0005886">
    <property type="term" value="C:plasma membrane"/>
    <property type="evidence" value="ECO:0007669"/>
    <property type="project" value="TreeGrafter"/>
</dbReference>
<keyword evidence="5" id="KW-1133">Transmembrane helix</keyword>
<dbReference type="InterPro" id="IPR036179">
    <property type="entry name" value="Ig-like_dom_sf"/>
</dbReference>
<keyword evidence="3" id="KW-0430">Lectin</keyword>
<dbReference type="InterPro" id="IPR013162">
    <property type="entry name" value="CD80_C2-set"/>
</dbReference>
<proteinExistence type="inferred from homology"/>
<feature type="region of interest" description="Disordered" evidence="9">
    <location>
        <begin position="362"/>
        <end position="433"/>
    </location>
</feature>
<protein>
    <recommendedName>
        <fullName evidence="10">Ig-like domain-containing protein</fullName>
    </recommendedName>
</protein>